<dbReference type="InterPro" id="IPR023298">
    <property type="entry name" value="ATPase_P-typ_TM_dom_sf"/>
</dbReference>
<feature type="transmembrane region" description="Helical" evidence="15">
    <location>
        <begin position="388"/>
        <end position="408"/>
    </location>
</feature>
<keyword evidence="14 15" id="KW-0472">Membrane</keyword>
<dbReference type="GO" id="GO:0051480">
    <property type="term" value="P:regulation of cytosolic calcium ion concentration"/>
    <property type="evidence" value="ECO:0007669"/>
    <property type="project" value="TreeGrafter"/>
</dbReference>
<evidence type="ECO:0000256" key="1">
    <source>
        <dbReference type="ARBA" id="ARBA00004127"/>
    </source>
</evidence>
<organism evidence="17">
    <name type="scientific">Soboliphyme baturini</name>
    <dbReference type="NCBI Taxonomy" id="241478"/>
    <lineage>
        <taxon>Eukaryota</taxon>
        <taxon>Metazoa</taxon>
        <taxon>Ecdysozoa</taxon>
        <taxon>Nematoda</taxon>
        <taxon>Enoplea</taxon>
        <taxon>Dorylaimia</taxon>
        <taxon>Dioctophymatida</taxon>
        <taxon>Dioctophymatoidea</taxon>
        <taxon>Soboliphymatidae</taxon>
        <taxon>Soboliphyme</taxon>
    </lineage>
</organism>
<evidence type="ECO:0000256" key="7">
    <source>
        <dbReference type="ARBA" id="ARBA00022796"/>
    </source>
</evidence>
<dbReference type="InterPro" id="IPR036412">
    <property type="entry name" value="HAD-like_sf"/>
</dbReference>
<keyword evidence="6" id="KW-0547">Nucleotide-binding</keyword>
<feature type="transmembrane region" description="Helical" evidence="15">
    <location>
        <begin position="420"/>
        <end position="441"/>
    </location>
</feature>
<feature type="transmembrane region" description="Helical" evidence="15">
    <location>
        <begin position="237"/>
        <end position="256"/>
    </location>
</feature>
<dbReference type="WBParaSite" id="SBAD_0001068001-mRNA-1">
    <property type="protein sequence ID" value="SBAD_0001068001-mRNA-1"/>
    <property type="gene ID" value="SBAD_0001068001"/>
</dbReference>
<feature type="domain" description="Cation-transporting P-type ATPase C-terminal" evidence="16">
    <location>
        <begin position="262"/>
        <end position="439"/>
    </location>
</feature>
<evidence type="ECO:0000256" key="14">
    <source>
        <dbReference type="ARBA" id="ARBA00023136"/>
    </source>
</evidence>
<dbReference type="AlphaFoldDB" id="A0A183J368"/>
<dbReference type="FunFam" id="1.20.1110.10:FF:000001">
    <property type="entry name" value="Calcium-transporting ATPase"/>
    <property type="match status" value="1"/>
</dbReference>
<keyword evidence="12" id="KW-0186">Copper</keyword>
<dbReference type="Pfam" id="PF00689">
    <property type="entry name" value="Cation_ATPase_C"/>
    <property type="match status" value="1"/>
</dbReference>
<keyword evidence="13" id="KW-0406">Ion transport</keyword>
<keyword evidence="11 15" id="KW-1133">Transmembrane helix</keyword>
<dbReference type="GO" id="GO:0012505">
    <property type="term" value="C:endomembrane system"/>
    <property type="evidence" value="ECO:0007669"/>
    <property type="project" value="UniProtKB-SubCell"/>
</dbReference>
<evidence type="ECO:0000256" key="6">
    <source>
        <dbReference type="ARBA" id="ARBA00022741"/>
    </source>
</evidence>
<evidence type="ECO:0000256" key="3">
    <source>
        <dbReference type="ARBA" id="ARBA00022448"/>
    </source>
</evidence>
<sequence>LNDSYCFCLRDYVPQDAGINQVLFTDPIDLDDENQIVSDLTCIGIVGIQDPVRPEVPHAIQRCQRAGITVRMVTGDNINTARSIAIQCKIISPGSDFLILEGPVFNEKIRDENGVIKQELIDQIWPSLRVLARSSPADKYNLVKGIIESKLSKNREVVAVTGDGTNDGPALRKADVGFAMVTRFKSCLTVASVKSQGIAGTDVAKEASDIILTDDNFTSIVKAVMWGRNVYDSIAKFLQFQLTVNFVAVIIAFLGACAIEDSPLKAIQMLWVNLIMDSLAALALATELPGEELLSRKPYGRKKPIISRTMMKNIIGHGLYQLTVVLVLIFAGDKIFDIDCAIGRPGVPTQHFTLVFNCFVLMTLFNMFNARKIHGELNVFEKLFTNRLFCGIWLSCIVLQIVIVQAGGYVFSTVPLTSHQWLWCIFFSVGELLWGQVVAAIPSSKLPRQMEFGAGDVQEIPLQGFEPLEPDILSIQCQDRSATGLWHWSVGRIQTKIRVVEAFREGVSPDTTMARNQFLRTSLQKLQSWHSGHKSGVVANGPSE</sequence>
<comment type="subcellular location">
    <subcellularLocation>
        <location evidence="1">Endomembrane system</location>
        <topology evidence="1">Multi-pass membrane protein</topology>
    </subcellularLocation>
</comment>
<name>A0A183J368_9BILA</name>
<keyword evidence="10" id="KW-1278">Translocase</keyword>
<evidence type="ECO:0000256" key="10">
    <source>
        <dbReference type="ARBA" id="ARBA00022967"/>
    </source>
</evidence>
<protein>
    <recommendedName>
        <fullName evidence="2">P-type Cu(+) transporter</fullName>
        <ecNumber evidence="2">7.2.2.8</ecNumber>
    </recommendedName>
</protein>
<evidence type="ECO:0000256" key="5">
    <source>
        <dbReference type="ARBA" id="ARBA00022723"/>
    </source>
</evidence>
<keyword evidence="4 15" id="KW-0812">Transmembrane</keyword>
<dbReference type="Pfam" id="PF00702">
    <property type="entry name" value="Hydrolase"/>
    <property type="match status" value="1"/>
</dbReference>
<evidence type="ECO:0000256" key="13">
    <source>
        <dbReference type="ARBA" id="ARBA00023065"/>
    </source>
</evidence>
<reference evidence="17" key="1">
    <citation type="submission" date="2016-06" db="UniProtKB">
        <authorList>
            <consortium name="WormBaseParasite"/>
        </authorList>
    </citation>
    <scope>IDENTIFICATION</scope>
</reference>
<keyword evidence="8" id="KW-0067">ATP-binding</keyword>
<dbReference type="GO" id="GO:0005886">
    <property type="term" value="C:plasma membrane"/>
    <property type="evidence" value="ECO:0007669"/>
    <property type="project" value="TreeGrafter"/>
</dbReference>
<accession>A0A183J368</accession>
<dbReference type="GO" id="GO:0140581">
    <property type="term" value="F:P-type monovalent copper transporter activity"/>
    <property type="evidence" value="ECO:0007669"/>
    <property type="project" value="UniProtKB-EC"/>
</dbReference>
<dbReference type="SUPFAM" id="SSF56784">
    <property type="entry name" value="HAD-like"/>
    <property type="match status" value="1"/>
</dbReference>
<dbReference type="GO" id="GO:0005524">
    <property type="term" value="F:ATP binding"/>
    <property type="evidence" value="ECO:0007669"/>
    <property type="project" value="UniProtKB-KW"/>
</dbReference>
<dbReference type="PRINTS" id="PR00119">
    <property type="entry name" value="CATATPASE"/>
</dbReference>
<feature type="transmembrane region" description="Helical" evidence="15">
    <location>
        <begin position="310"/>
        <end position="331"/>
    </location>
</feature>
<proteinExistence type="predicted"/>
<evidence type="ECO:0000256" key="4">
    <source>
        <dbReference type="ARBA" id="ARBA00022692"/>
    </source>
</evidence>
<evidence type="ECO:0000256" key="11">
    <source>
        <dbReference type="ARBA" id="ARBA00022989"/>
    </source>
</evidence>
<dbReference type="PANTHER" id="PTHR24093">
    <property type="entry name" value="CATION TRANSPORTING ATPASE"/>
    <property type="match status" value="1"/>
</dbReference>
<feature type="transmembrane region" description="Helical" evidence="15">
    <location>
        <begin position="351"/>
        <end position="368"/>
    </location>
</feature>
<dbReference type="Gene3D" id="1.20.1110.10">
    <property type="entry name" value="Calcium-transporting ATPase, transmembrane domain"/>
    <property type="match status" value="1"/>
</dbReference>
<keyword evidence="3" id="KW-0813">Transport</keyword>
<keyword evidence="5" id="KW-0479">Metal-binding</keyword>
<dbReference type="InterPro" id="IPR023214">
    <property type="entry name" value="HAD_sf"/>
</dbReference>
<evidence type="ECO:0000256" key="12">
    <source>
        <dbReference type="ARBA" id="ARBA00023008"/>
    </source>
</evidence>
<dbReference type="Gene3D" id="3.40.50.1000">
    <property type="entry name" value="HAD superfamily/HAD-like"/>
    <property type="match status" value="1"/>
</dbReference>
<dbReference type="FunFam" id="3.40.50.1000:FF:000144">
    <property type="entry name" value="copper-transporting ATPase 1 isoform X2"/>
    <property type="match status" value="1"/>
</dbReference>
<evidence type="ECO:0000313" key="17">
    <source>
        <dbReference type="WBParaSite" id="SBAD_0001068001-mRNA-1"/>
    </source>
</evidence>
<evidence type="ECO:0000256" key="9">
    <source>
        <dbReference type="ARBA" id="ARBA00022842"/>
    </source>
</evidence>
<evidence type="ECO:0000256" key="8">
    <source>
        <dbReference type="ARBA" id="ARBA00022840"/>
    </source>
</evidence>
<dbReference type="InterPro" id="IPR006068">
    <property type="entry name" value="ATPase_P-typ_cation-transptr_C"/>
</dbReference>
<keyword evidence="7" id="KW-0187">Copper transport</keyword>
<dbReference type="GO" id="GO:0046872">
    <property type="term" value="F:metal ion binding"/>
    <property type="evidence" value="ECO:0007669"/>
    <property type="project" value="UniProtKB-KW"/>
</dbReference>
<evidence type="ECO:0000256" key="2">
    <source>
        <dbReference type="ARBA" id="ARBA00012517"/>
    </source>
</evidence>
<keyword evidence="9" id="KW-0460">Magnesium</keyword>
<dbReference type="EC" id="7.2.2.8" evidence="2"/>
<dbReference type="SUPFAM" id="SSF81665">
    <property type="entry name" value="Calcium ATPase, transmembrane domain M"/>
    <property type="match status" value="1"/>
</dbReference>
<evidence type="ECO:0000256" key="15">
    <source>
        <dbReference type="SAM" id="Phobius"/>
    </source>
</evidence>
<evidence type="ECO:0000259" key="16">
    <source>
        <dbReference type="Pfam" id="PF00689"/>
    </source>
</evidence>
<dbReference type="PANTHER" id="PTHR24093:SF369">
    <property type="entry name" value="CALCIUM-TRANSPORTING ATPASE"/>
    <property type="match status" value="1"/>
</dbReference>
<dbReference type="GO" id="GO:0005388">
    <property type="term" value="F:P-type calcium transporter activity"/>
    <property type="evidence" value="ECO:0007669"/>
    <property type="project" value="TreeGrafter"/>
</dbReference>